<dbReference type="SUPFAM" id="SSF52540">
    <property type="entry name" value="P-loop containing nucleoside triphosphate hydrolases"/>
    <property type="match status" value="1"/>
</dbReference>
<dbReference type="GO" id="GO:0016887">
    <property type="term" value="F:ATP hydrolysis activity"/>
    <property type="evidence" value="ECO:0007669"/>
    <property type="project" value="InterPro"/>
</dbReference>
<dbReference type="Gene3D" id="3.40.50.300">
    <property type="entry name" value="P-loop containing nucleotide triphosphate hydrolases"/>
    <property type="match status" value="2"/>
</dbReference>
<dbReference type="RefSeq" id="WP_269832205.1">
    <property type="nucleotide sequence ID" value="NZ_JAPZLT010000011.1"/>
</dbReference>
<dbReference type="Pfam" id="PF13476">
    <property type="entry name" value="AAA_23"/>
    <property type="match status" value="1"/>
</dbReference>
<dbReference type="Pfam" id="PF20469">
    <property type="entry name" value="OLD-like_TOPRIM"/>
    <property type="match status" value="1"/>
</dbReference>
<gene>
    <name evidence="4" type="ORF">O9X94_19010</name>
</gene>
<dbReference type="InterPro" id="IPR051396">
    <property type="entry name" value="Bact_Antivir_Def_Nuclease"/>
</dbReference>
<keyword evidence="5" id="KW-1185">Reference proteome</keyword>
<name>A0A9X3KGK4_9HYPH</name>
<dbReference type="AlphaFoldDB" id="A0A9X3KGK4"/>
<dbReference type="GO" id="GO:0006302">
    <property type="term" value="P:double-strand break repair"/>
    <property type="evidence" value="ECO:0007669"/>
    <property type="project" value="InterPro"/>
</dbReference>
<organism evidence="4 5">
    <name type="scientific">Agrobacterium leguminum</name>
    <dbReference type="NCBI Taxonomy" id="2792015"/>
    <lineage>
        <taxon>Bacteria</taxon>
        <taxon>Pseudomonadati</taxon>
        <taxon>Pseudomonadota</taxon>
        <taxon>Alphaproteobacteria</taxon>
        <taxon>Hyphomicrobiales</taxon>
        <taxon>Rhizobiaceae</taxon>
        <taxon>Rhizobium/Agrobacterium group</taxon>
        <taxon>Agrobacterium</taxon>
    </lineage>
</organism>
<dbReference type="Pfam" id="PF13175">
    <property type="entry name" value="AAA_15"/>
    <property type="match status" value="1"/>
</dbReference>
<dbReference type="PANTHER" id="PTHR43581:SF4">
    <property type="entry name" value="ATP_GTP PHOSPHATASE"/>
    <property type="match status" value="1"/>
</dbReference>
<dbReference type="InterPro" id="IPR041685">
    <property type="entry name" value="AAA_GajA/Old/RecF-like"/>
</dbReference>
<evidence type="ECO:0000259" key="1">
    <source>
        <dbReference type="Pfam" id="PF13175"/>
    </source>
</evidence>
<dbReference type="CDD" id="cd01026">
    <property type="entry name" value="TOPRIM_OLD"/>
    <property type="match status" value="1"/>
</dbReference>
<sequence>MYLQRVKIENFRIFDSLEVDLNKTLNIIVGENNSGKTALIDAIRYTLSSRTGEWLRILETDFRRGATRFSIRLKFADLSTQQAAAFLEHLTFEEVDGQRRPFLYVTLAAELTEQLVRGMRQIRSDIRSGASGEGPSIEREAREYLSGTYLKPLRDAEAELSGGRGSRLAQVLNAAESFRNAVHVNSLLDAVIQANVTILGNPGIADSLARIKTQLKGLDFANTPLSPIIEIVGGIDLEALGPVERKQMLKAVLERLQLLIDESERIQGLGYSNLLFMATELLLLEEEKDDFPMLLIEEPEAHLHPQLQMKFLKAIREGFGGTGKPALQSILTTHSPNLASKSDLESLIIMSGGKAFPLRKGLTELVDDDYVFLEKFLDVTKANLFFAKGVIVVEGDGENILLPTIAKLLGRPLDDYGISIVNVGSTAFARYANIFKRRGLGDAEHADSWLPIPVVCVRDMDLRPEGAKIAEGNPLGFIPFKPRGAAYWESHYDGNAEARTAWVTNRKQPQGQNVRVEISDHWTFEYSLLMAGLSAEVHEAAPGADVPFAELPADPTERALTIYGRISVDKSKTETAYKLGPILERRFTAQFAPAPAGETEQQAEERHQQNTQLVEQMRQDLRAALPSYLVRAIDYVTGLPIGDGA</sequence>
<evidence type="ECO:0000313" key="5">
    <source>
        <dbReference type="Proteomes" id="UP001151309"/>
    </source>
</evidence>
<evidence type="ECO:0000259" key="3">
    <source>
        <dbReference type="Pfam" id="PF20469"/>
    </source>
</evidence>
<dbReference type="InterPro" id="IPR027417">
    <property type="entry name" value="P-loop_NTPase"/>
</dbReference>
<feature type="domain" description="OLD protein-like TOPRIM" evidence="3">
    <location>
        <begin position="385"/>
        <end position="461"/>
    </location>
</feature>
<dbReference type="Proteomes" id="UP001151309">
    <property type="component" value="Unassembled WGS sequence"/>
</dbReference>
<dbReference type="PANTHER" id="PTHR43581">
    <property type="entry name" value="ATP/GTP PHOSPHATASE"/>
    <property type="match status" value="1"/>
</dbReference>
<feature type="domain" description="Rad50/SbcC-type AAA" evidence="2">
    <location>
        <begin position="5"/>
        <end position="118"/>
    </location>
</feature>
<accession>A0A9X3KGK4</accession>
<evidence type="ECO:0000313" key="4">
    <source>
        <dbReference type="EMBL" id="MCZ7911419.1"/>
    </source>
</evidence>
<feature type="domain" description="Endonuclease GajA/Old nuclease/RecF-like AAA" evidence="1">
    <location>
        <begin position="267"/>
        <end position="339"/>
    </location>
</feature>
<dbReference type="EMBL" id="JAPZLT010000011">
    <property type="protein sequence ID" value="MCZ7911419.1"/>
    <property type="molecule type" value="Genomic_DNA"/>
</dbReference>
<reference evidence="4" key="1">
    <citation type="submission" date="2022-12" db="EMBL/GenBank/DDBJ databases">
        <title>Draft genome sequences of 22 rhizogenic Agrobacterium biovar 1 strains, the causative agent of hairy root disease.</title>
        <authorList>
            <person name="Kim N."/>
            <person name="Vargas P."/>
            <person name="Rediers H."/>
        </authorList>
    </citation>
    <scope>NUCLEOTIDE SEQUENCE</scope>
    <source>
        <strain evidence="4">ST07.17.026</strain>
    </source>
</reference>
<proteinExistence type="predicted"/>
<dbReference type="InterPro" id="IPR038729">
    <property type="entry name" value="Rad50/SbcC_AAA"/>
</dbReference>
<dbReference type="InterPro" id="IPR034139">
    <property type="entry name" value="TOPRIM_OLD"/>
</dbReference>
<comment type="caution">
    <text evidence="4">The sequence shown here is derived from an EMBL/GenBank/DDBJ whole genome shotgun (WGS) entry which is preliminary data.</text>
</comment>
<evidence type="ECO:0000259" key="2">
    <source>
        <dbReference type="Pfam" id="PF13476"/>
    </source>
</evidence>
<protein>
    <submittedName>
        <fullName evidence="4">AAA family ATPase</fullName>
    </submittedName>
</protein>